<organism evidence="2 3">
    <name type="scientific">Austropuccinia psidii MF-1</name>
    <dbReference type="NCBI Taxonomy" id="1389203"/>
    <lineage>
        <taxon>Eukaryota</taxon>
        <taxon>Fungi</taxon>
        <taxon>Dikarya</taxon>
        <taxon>Basidiomycota</taxon>
        <taxon>Pucciniomycotina</taxon>
        <taxon>Pucciniomycetes</taxon>
        <taxon>Pucciniales</taxon>
        <taxon>Sphaerophragmiaceae</taxon>
        <taxon>Austropuccinia</taxon>
    </lineage>
</organism>
<gene>
    <name evidence="2" type="ORF">O181_008263</name>
</gene>
<reference evidence="2" key="1">
    <citation type="submission" date="2021-03" db="EMBL/GenBank/DDBJ databases">
        <title>Draft genome sequence of rust myrtle Austropuccinia psidii MF-1, a brazilian biotype.</title>
        <authorList>
            <person name="Quecine M.C."/>
            <person name="Pachon D.M.R."/>
            <person name="Bonatelli M.L."/>
            <person name="Correr F.H."/>
            <person name="Franceschini L.M."/>
            <person name="Leite T.F."/>
            <person name="Margarido G.R.A."/>
            <person name="Almeida C.A."/>
            <person name="Ferrarezi J.A."/>
            <person name="Labate C.A."/>
        </authorList>
    </citation>
    <scope>NUCLEOTIDE SEQUENCE</scope>
    <source>
        <strain evidence="2">MF-1</strain>
    </source>
</reference>
<name>A0A9Q3GIC5_9BASI</name>
<accession>A0A9Q3GIC5</accession>
<dbReference type="EMBL" id="AVOT02001898">
    <property type="protein sequence ID" value="MBW0468548.1"/>
    <property type="molecule type" value="Genomic_DNA"/>
</dbReference>
<evidence type="ECO:0000256" key="1">
    <source>
        <dbReference type="SAM" id="MobiDB-lite"/>
    </source>
</evidence>
<evidence type="ECO:0000313" key="2">
    <source>
        <dbReference type="EMBL" id="MBW0468548.1"/>
    </source>
</evidence>
<dbReference type="Proteomes" id="UP000765509">
    <property type="component" value="Unassembled WGS sequence"/>
</dbReference>
<evidence type="ECO:0000313" key="3">
    <source>
        <dbReference type="Proteomes" id="UP000765509"/>
    </source>
</evidence>
<comment type="caution">
    <text evidence="2">The sequence shown here is derived from an EMBL/GenBank/DDBJ whole genome shotgun (WGS) entry which is preliminary data.</text>
</comment>
<sequence length="139" mass="16093">MGTFSKSLDRQNELLSSSEEVHGPRKDRGTSEGLHTHFSPRKSPTDKSLRENQSNLSEDQKKIWPKGRRTTAQWKILKTPHQKLPDKGKQAPKSNQNVKQKARGKAKPKWNKPYPQNYRISKKENTAMKNVFYIARNLI</sequence>
<feature type="compositionally biased region" description="Basic residues" evidence="1">
    <location>
        <begin position="100"/>
        <end position="110"/>
    </location>
</feature>
<feature type="compositionally biased region" description="Basic and acidic residues" evidence="1">
    <location>
        <begin position="19"/>
        <end position="30"/>
    </location>
</feature>
<protein>
    <submittedName>
        <fullName evidence="2">Uncharacterized protein</fullName>
    </submittedName>
</protein>
<dbReference type="AlphaFoldDB" id="A0A9Q3GIC5"/>
<keyword evidence="3" id="KW-1185">Reference proteome</keyword>
<proteinExistence type="predicted"/>
<feature type="region of interest" description="Disordered" evidence="1">
    <location>
        <begin position="1"/>
        <end position="121"/>
    </location>
</feature>